<name>A0AAD9F7B2_DISEL</name>
<keyword evidence="1" id="KW-0689">Ribosomal protein</keyword>
<dbReference type="Proteomes" id="UP001228049">
    <property type="component" value="Unassembled WGS sequence"/>
</dbReference>
<gene>
    <name evidence="1" type="ORF">KUDE01_010297</name>
</gene>
<evidence type="ECO:0000313" key="1">
    <source>
        <dbReference type="EMBL" id="KAK1891469.1"/>
    </source>
</evidence>
<sequence>DCFEHTQWEVFEHIDLATYTESVLAYIKFCIENVTVVKRIRVFPNQKPWMTGRVHMLRARDSAFRSGDRALYSAARVDLRRGIIKAKADYKTKIEEQLASNNPRQVWQGIQSITIYRGCDLTAGDSS</sequence>
<dbReference type="PANTHER" id="PTHR47510">
    <property type="entry name" value="REVERSE TRANSCRIPTASE DOMAIN-CONTAINING PROTEIN"/>
    <property type="match status" value="1"/>
</dbReference>
<dbReference type="EMBL" id="JASDAP010000015">
    <property type="protein sequence ID" value="KAK1891469.1"/>
    <property type="molecule type" value="Genomic_DNA"/>
</dbReference>
<proteinExistence type="predicted"/>
<dbReference type="PANTHER" id="PTHR47510:SF3">
    <property type="entry name" value="ENDO_EXONUCLEASE_PHOSPHATASE DOMAIN-CONTAINING PROTEIN"/>
    <property type="match status" value="1"/>
</dbReference>
<dbReference type="AlphaFoldDB" id="A0AAD9F7B2"/>
<protein>
    <submittedName>
        <fullName evidence="1">50S ribosomal protein L1</fullName>
    </submittedName>
</protein>
<keyword evidence="2" id="KW-1185">Reference proteome</keyword>
<reference evidence="1" key="1">
    <citation type="submission" date="2023-04" db="EMBL/GenBank/DDBJ databases">
        <title>Chromosome-level genome of Chaenocephalus aceratus.</title>
        <authorList>
            <person name="Park H."/>
        </authorList>
    </citation>
    <scope>NUCLEOTIDE SEQUENCE</scope>
    <source>
        <strain evidence="1">DE</strain>
        <tissue evidence="1">Muscle</tissue>
    </source>
</reference>
<organism evidence="1 2">
    <name type="scientific">Dissostichus eleginoides</name>
    <name type="common">Patagonian toothfish</name>
    <name type="synonym">Dissostichus amissus</name>
    <dbReference type="NCBI Taxonomy" id="100907"/>
    <lineage>
        <taxon>Eukaryota</taxon>
        <taxon>Metazoa</taxon>
        <taxon>Chordata</taxon>
        <taxon>Craniata</taxon>
        <taxon>Vertebrata</taxon>
        <taxon>Euteleostomi</taxon>
        <taxon>Actinopterygii</taxon>
        <taxon>Neopterygii</taxon>
        <taxon>Teleostei</taxon>
        <taxon>Neoteleostei</taxon>
        <taxon>Acanthomorphata</taxon>
        <taxon>Eupercaria</taxon>
        <taxon>Perciformes</taxon>
        <taxon>Notothenioidei</taxon>
        <taxon>Nototheniidae</taxon>
        <taxon>Dissostichus</taxon>
    </lineage>
</organism>
<accession>A0AAD9F7B2</accession>
<evidence type="ECO:0000313" key="2">
    <source>
        <dbReference type="Proteomes" id="UP001228049"/>
    </source>
</evidence>
<keyword evidence="1" id="KW-0687">Ribonucleoprotein</keyword>
<dbReference type="GO" id="GO:0005840">
    <property type="term" value="C:ribosome"/>
    <property type="evidence" value="ECO:0007669"/>
    <property type="project" value="UniProtKB-KW"/>
</dbReference>
<feature type="non-terminal residue" evidence="1">
    <location>
        <position position="1"/>
    </location>
</feature>
<feature type="non-terminal residue" evidence="1">
    <location>
        <position position="127"/>
    </location>
</feature>
<comment type="caution">
    <text evidence="1">The sequence shown here is derived from an EMBL/GenBank/DDBJ whole genome shotgun (WGS) entry which is preliminary data.</text>
</comment>